<sequence>MNSWKRYCAAVLAAVGVTACAGIADGLILYAPMDGSTEAAAANGRPVRAEKLKFIDGRFGKAVRLEGGAKLAYPAKDQFDFERGTVAMWIRRDRPWSEQRSWRIFKAAAGKEWNENAFYIGGTRWDELCVSQHDRDKKRNLVLSPNKIPYPAGEWQHLAVTWNGPEIRVYMNGEEISYKTPSNPMRERPEGTPHRLEIGSESSDKEVLAGEIDELRIYNRALPPEEVKVLFNHVPQTGEAK</sequence>
<organism evidence="2 3">
    <name type="scientific">Victivallis vadensis</name>
    <dbReference type="NCBI Taxonomy" id="172901"/>
    <lineage>
        <taxon>Bacteria</taxon>
        <taxon>Pseudomonadati</taxon>
        <taxon>Lentisphaerota</taxon>
        <taxon>Lentisphaeria</taxon>
        <taxon>Victivallales</taxon>
        <taxon>Victivallaceae</taxon>
        <taxon>Victivallis</taxon>
    </lineage>
</organism>
<name>A0A2U1AV31_9BACT</name>
<dbReference type="PROSITE" id="PS51257">
    <property type="entry name" value="PROKAR_LIPOPROTEIN"/>
    <property type="match status" value="1"/>
</dbReference>
<evidence type="ECO:0000313" key="3">
    <source>
        <dbReference type="Proteomes" id="UP000245959"/>
    </source>
</evidence>
<dbReference type="AlphaFoldDB" id="A0A2U1AV31"/>
<dbReference type="InterPro" id="IPR013320">
    <property type="entry name" value="ConA-like_dom_sf"/>
</dbReference>
<dbReference type="Pfam" id="PF13385">
    <property type="entry name" value="Laminin_G_3"/>
    <property type="match status" value="1"/>
</dbReference>
<proteinExistence type="predicted"/>
<dbReference type="Proteomes" id="UP000245959">
    <property type="component" value="Unassembled WGS sequence"/>
</dbReference>
<protein>
    <submittedName>
        <fullName evidence="2">Concanavalin A-like lectin/glucanase superfamily protein</fullName>
    </submittedName>
</protein>
<keyword evidence="2" id="KW-0430">Lectin</keyword>
<evidence type="ECO:0000256" key="1">
    <source>
        <dbReference type="SAM" id="MobiDB-lite"/>
    </source>
</evidence>
<accession>A0A2U1AV31</accession>
<dbReference type="EMBL" id="QEKH01000017">
    <property type="protein sequence ID" value="PVY40286.1"/>
    <property type="molecule type" value="Genomic_DNA"/>
</dbReference>
<dbReference type="RefSeq" id="WP_165833021.1">
    <property type="nucleotide sequence ID" value="NZ_CABMMC010000147.1"/>
</dbReference>
<dbReference type="Gene3D" id="2.60.120.200">
    <property type="match status" value="1"/>
</dbReference>
<evidence type="ECO:0000313" key="2">
    <source>
        <dbReference type="EMBL" id="PVY40286.1"/>
    </source>
</evidence>
<feature type="compositionally biased region" description="Basic and acidic residues" evidence="1">
    <location>
        <begin position="185"/>
        <end position="204"/>
    </location>
</feature>
<dbReference type="SUPFAM" id="SSF49899">
    <property type="entry name" value="Concanavalin A-like lectins/glucanases"/>
    <property type="match status" value="1"/>
</dbReference>
<reference evidence="2 3" key="1">
    <citation type="submission" date="2018-04" db="EMBL/GenBank/DDBJ databases">
        <title>Genomic Encyclopedia of Type Strains, Phase IV (KMG-IV): sequencing the most valuable type-strain genomes for metagenomic binning, comparative biology and taxonomic classification.</title>
        <authorList>
            <person name="Goeker M."/>
        </authorList>
    </citation>
    <scope>NUCLEOTIDE SEQUENCE [LARGE SCALE GENOMIC DNA]</scope>
    <source>
        <strain evidence="2 3">DSM 14823</strain>
    </source>
</reference>
<dbReference type="GO" id="GO:0030246">
    <property type="term" value="F:carbohydrate binding"/>
    <property type="evidence" value="ECO:0007669"/>
    <property type="project" value="UniProtKB-KW"/>
</dbReference>
<feature type="region of interest" description="Disordered" evidence="1">
    <location>
        <begin position="180"/>
        <end position="204"/>
    </location>
</feature>
<dbReference type="GeneID" id="78295645"/>
<gene>
    <name evidence="2" type="ORF">C8D82_1175</name>
</gene>
<keyword evidence="3" id="KW-1185">Reference proteome</keyword>
<comment type="caution">
    <text evidence="2">The sequence shown here is derived from an EMBL/GenBank/DDBJ whole genome shotgun (WGS) entry which is preliminary data.</text>
</comment>